<evidence type="ECO:0000259" key="8">
    <source>
        <dbReference type="PROSITE" id="PS50850"/>
    </source>
</evidence>
<proteinExistence type="predicted"/>
<evidence type="ECO:0000256" key="7">
    <source>
        <dbReference type="SAM" id="Phobius"/>
    </source>
</evidence>
<sequence>MSASPNPSVNLEKAPDMQKTPSEGAGEIVDGVDNNDSYISPEDEKKLLRKLDLRLAPIFAMLYFLSYLNRSNIGNAAVAGMTTQLGMTSSQYSTSVSVFYATYVGLIFPLVLALRKMQPHRAMTFMSFAWSIVTIGTAFVKTYRELLACRLLLGACEAGFFPCISLYMTMVYNRHEQGRRFAYLFSAMAISGMFGGLIATGITYIHEVGGLKSWSWLYIIEGLISILVVPWVWFGLPSQPSVARFWSDRELELMRRRELQRREYMGEAPFDWAQVRSALLHWRTYVAALVQFFQDVVLYGFSTFLPSILKSGLGYTSLQAQYLSVPVYALGGLTFFAASLVGDRYALRGSVLFGLNIFAIVGYLLILLVPANGVKYFACYLISIPLYCGAGINETWIVNNSAPHYRRATALGLSQAIGNLAGVVSGQVYRSAPYKLGHWFSFGCVVLAMICIAIQIVYFRALNRKKDLIANGTIPDDRTEFDGENNLEFRYVY</sequence>
<protein>
    <recommendedName>
        <fullName evidence="8">Major facilitator superfamily (MFS) profile domain-containing protein</fullName>
    </recommendedName>
</protein>
<feature type="transmembrane region" description="Helical" evidence="7">
    <location>
        <begin position="375"/>
        <end position="398"/>
    </location>
</feature>
<dbReference type="Proteomes" id="UP001642406">
    <property type="component" value="Unassembled WGS sequence"/>
</dbReference>
<feature type="domain" description="Major facilitator superfamily (MFS) profile" evidence="8">
    <location>
        <begin position="55"/>
        <end position="466"/>
    </location>
</feature>
<feature type="transmembrane region" description="Helical" evidence="7">
    <location>
        <begin position="181"/>
        <end position="204"/>
    </location>
</feature>
<feature type="transmembrane region" description="Helical" evidence="7">
    <location>
        <begin position="151"/>
        <end position="169"/>
    </location>
</feature>
<keyword evidence="5 7" id="KW-0472">Membrane</keyword>
<feature type="transmembrane region" description="Helical" evidence="7">
    <location>
        <begin position="325"/>
        <end position="342"/>
    </location>
</feature>
<dbReference type="PANTHER" id="PTHR43791:SF24">
    <property type="entry name" value="NICOTINIC ACID PLASMA MEMBRANE TRANSPORTER"/>
    <property type="match status" value="1"/>
</dbReference>
<dbReference type="PROSITE" id="PS50850">
    <property type="entry name" value="MFS"/>
    <property type="match status" value="1"/>
</dbReference>
<gene>
    <name evidence="9" type="ORF">SBRCBS47491_002454</name>
</gene>
<dbReference type="SUPFAM" id="SSF103473">
    <property type="entry name" value="MFS general substrate transporter"/>
    <property type="match status" value="1"/>
</dbReference>
<name>A0ABP0B6Y7_9PEZI</name>
<comment type="caution">
    <text evidence="9">The sequence shown here is derived from an EMBL/GenBank/DDBJ whole genome shotgun (WGS) entry which is preliminary data.</text>
</comment>
<keyword evidence="4 7" id="KW-1133">Transmembrane helix</keyword>
<feature type="transmembrane region" description="Helical" evidence="7">
    <location>
        <begin position="216"/>
        <end position="236"/>
    </location>
</feature>
<dbReference type="Gene3D" id="1.20.1250.20">
    <property type="entry name" value="MFS general substrate transporter like domains"/>
    <property type="match status" value="2"/>
</dbReference>
<dbReference type="InterPro" id="IPR036259">
    <property type="entry name" value="MFS_trans_sf"/>
</dbReference>
<feature type="transmembrane region" description="Helical" evidence="7">
    <location>
        <begin position="97"/>
        <end position="115"/>
    </location>
</feature>
<evidence type="ECO:0000256" key="4">
    <source>
        <dbReference type="ARBA" id="ARBA00022989"/>
    </source>
</evidence>
<reference evidence="9 10" key="1">
    <citation type="submission" date="2024-01" db="EMBL/GenBank/DDBJ databases">
        <authorList>
            <person name="Allen C."/>
            <person name="Tagirdzhanova G."/>
        </authorList>
    </citation>
    <scope>NUCLEOTIDE SEQUENCE [LARGE SCALE GENOMIC DNA]</scope>
</reference>
<evidence type="ECO:0000256" key="1">
    <source>
        <dbReference type="ARBA" id="ARBA00004141"/>
    </source>
</evidence>
<evidence type="ECO:0000313" key="10">
    <source>
        <dbReference type="Proteomes" id="UP001642406"/>
    </source>
</evidence>
<evidence type="ECO:0000256" key="3">
    <source>
        <dbReference type="ARBA" id="ARBA00022692"/>
    </source>
</evidence>
<organism evidence="9 10">
    <name type="scientific">Sporothrix bragantina</name>
    <dbReference type="NCBI Taxonomy" id="671064"/>
    <lineage>
        <taxon>Eukaryota</taxon>
        <taxon>Fungi</taxon>
        <taxon>Dikarya</taxon>
        <taxon>Ascomycota</taxon>
        <taxon>Pezizomycotina</taxon>
        <taxon>Sordariomycetes</taxon>
        <taxon>Sordariomycetidae</taxon>
        <taxon>Ophiostomatales</taxon>
        <taxon>Ophiostomataceae</taxon>
        <taxon>Sporothrix</taxon>
    </lineage>
</organism>
<feature type="transmembrane region" description="Helical" evidence="7">
    <location>
        <begin position="285"/>
        <end position="305"/>
    </location>
</feature>
<evidence type="ECO:0000256" key="6">
    <source>
        <dbReference type="SAM" id="MobiDB-lite"/>
    </source>
</evidence>
<feature type="transmembrane region" description="Helical" evidence="7">
    <location>
        <begin position="122"/>
        <end position="139"/>
    </location>
</feature>
<keyword evidence="2" id="KW-0813">Transport</keyword>
<dbReference type="Pfam" id="PF07690">
    <property type="entry name" value="MFS_1"/>
    <property type="match status" value="1"/>
</dbReference>
<feature type="transmembrane region" description="Helical" evidence="7">
    <location>
        <begin position="436"/>
        <end position="459"/>
    </location>
</feature>
<feature type="transmembrane region" description="Helical" evidence="7">
    <location>
        <begin position="51"/>
        <end position="68"/>
    </location>
</feature>
<keyword evidence="3 7" id="KW-0812">Transmembrane</keyword>
<comment type="subcellular location">
    <subcellularLocation>
        <location evidence="1">Membrane</location>
        <topology evidence="1">Multi-pass membrane protein</topology>
    </subcellularLocation>
</comment>
<accession>A0ABP0B6Y7</accession>
<feature type="transmembrane region" description="Helical" evidence="7">
    <location>
        <begin position="410"/>
        <end position="430"/>
    </location>
</feature>
<dbReference type="PANTHER" id="PTHR43791">
    <property type="entry name" value="PERMEASE-RELATED"/>
    <property type="match status" value="1"/>
</dbReference>
<evidence type="ECO:0000256" key="2">
    <source>
        <dbReference type="ARBA" id="ARBA00022448"/>
    </source>
</evidence>
<feature type="region of interest" description="Disordered" evidence="6">
    <location>
        <begin position="1"/>
        <end position="37"/>
    </location>
</feature>
<dbReference type="InterPro" id="IPR011701">
    <property type="entry name" value="MFS"/>
</dbReference>
<evidence type="ECO:0000256" key="5">
    <source>
        <dbReference type="ARBA" id="ARBA00023136"/>
    </source>
</evidence>
<feature type="transmembrane region" description="Helical" evidence="7">
    <location>
        <begin position="349"/>
        <end position="369"/>
    </location>
</feature>
<dbReference type="InterPro" id="IPR020846">
    <property type="entry name" value="MFS_dom"/>
</dbReference>
<dbReference type="EMBL" id="CAWUHC010000014">
    <property type="protein sequence ID" value="CAK7215352.1"/>
    <property type="molecule type" value="Genomic_DNA"/>
</dbReference>
<evidence type="ECO:0000313" key="9">
    <source>
        <dbReference type="EMBL" id="CAK7215352.1"/>
    </source>
</evidence>
<keyword evidence="10" id="KW-1185">Reference proteome</keyword>